<dbReference type="GO" id="GO:0022857">
    <property type="term" value="F:transmembrane transporter activity"/>
    <property type="evidence" value="ECO:0007669"/>
    <property type="project" value="InterPro"/>
</dbReference>
<dbReference type="HOGENOM" id="CLU_000960_28_0_4"/>
<evidence type="ECO:0000256" key="2">
    <source>
        <dbReference type="ARBA" id="ARBA00008537"/>
    </source>
</evidence>
<feature type="transmembrane region" description="Helical" evidence="8">
    <location>
        <begin position="373"/>
        <end position="394"/>
    </location>
</feature>
<evidence type="ECO:0000256" key="6">
    <source>
        <dbReference type="ARBA" id="ARBA00022989"/>
    </source>
</evidence>
<evidence type="ECO:0000259" key="9">
    <source>
        <dbReference type="PROSITE" id="PS50850"/>
    </source>
</evidence>
<feature type="transmembrane region" description="Helical" evidence="8">
    <location>
        <begin position="238"/>
        <end position="257"/>
    </location>
</feature>
<sequence length="476" mass="50297">MPFLPPPLSRDELLARHGERYKWYALIVVGLGTMAAVLATTSFSVAVPALGQAFGIGQERVQWAITGFMAALTVAMLPTPWLLDRLGFRRLFLGAIAMLALTSIAGALATGFVWVVVARVLQGVAAGLLQPLSSMVVMRLFPAHSQGRASGLLGFGIVLAPAVAPTLGGVLLDRFGWQAIFLLSVPFCVVAGGLGWVLLPRAAEPVRRRFDWYGVGLLGVATLVLIECVASLRHSGLLAPWTLAQFALVAVACGLFVRHARRAAAPIVHLGLFAERSFAMGTLVCFAYGFGLYASTYVIPVFLQSALGYPATDAGLALLPSGVALAVSIPLAGLLSDRYSPRLITIAGLLLFCASFLLLAWRGGGLSHAELIGFTVMGRIGLGLIIPALTLAMLRHTRAELLGQSSMVGSYTRQLGGVLGIAVVAVFVAWRETVHGQVPPGLFEAYSESFELLAATFIVATLVAVRMKPRGPSGTR</sequence>
<dbReference type="Gene3D" id="1.20.1250.20">
    <property type="entry name" value="MFS general substrate transporter like domains"/>
    <property type="match status" value="1"/>
</dbReference>
<dbReference type="AlphaFoldDB" id="A1K7W5"/>
<evidence type="ECO:0000256" key="3">
    <source>
        <dbReference type="ARBA" id="ARBA00022448"/>
    </source>
</evidence>
<dbReference type="PANTHER" id="PTHR42718">
    <property type="entry name" value="MAJOR FACILITATOR SUPERFAMILY MULTIDRUG TRANSPORTER MFSC"/>
    <property type="match status" value="1"/>
</dbReference>
<name>A1K7W5_AZOSB</name>
<feature type="transmembrane region" description="Helical" evidence="8">
    <location>
        <begin position="278"/>
        <end position="303"/>
    </location>
</feature>
<keyword evidence="4" id="KW-1003">Cell membrane</keyword>
<comment type="similarity">
    <text evidence="2">Belongs to the major facilitator superfamily. EmrB family.</text>
</comment>
<dbReference type="InterPro" id="IPR011701">
    <property type="entry name" value="MFS"/>
</dbReference>
<dbReference type="EMBL" id="AM406670">
    <property type="protein sequence ID" value="CAL94920.1"/>
    <property type="molecule type" value="Genomic_DNA"/>
</dbReference>
<dbReference type="SUPFAM" id="SSF103473">
    <property type="entry name" value="MFS general substrate transporter"/>
    <property type="match status" value="1"/>
</dbReference>
<feature type="transmembrane region" description="Helical" evidence="8">
    <location>
        <begin position="95"/>
        <end position="117"/>
    </location>
</feature>
<feature type="transmembrane region" description="Helical" evidence="8">
    <location>
        <begin position="123"/>
        <end position="141"/>
    </location>
</feature>
<dbReference type="Pfam" id="PF07690">
    <property type="entry name" value="MFS_1"/>
    <property type="match status" value="1"/>
</dbReference>
<dbReference type="InterPro" id="IPR020846">
    <property type="entry name" value="MFS_dom"/>
</dbReference>
<keyword evidence="6 8" id="KW-1133">Transmembrane helix</keyword>
<reference evidence="10 11" key="1">
    <citation type="journal article" date="2006" name="Nat. Biotechnol.">
        <title>Complete genome of the mutualistic, N2-fixing grass endophyte Azoarcus sp. strain BH72.</title>
        <authorList>
            <person name="Krause A."/>
            <person name="Ramakumar A."/>
            <person name="Bartels D."/>
            <person name="Battistoni F."/>
            <person name="Bekel T."/>
            <person name="Boch J."/>
            <person name="Boehm M."/>
            <person name="Friedrich F."/>
            <person name="Hurek T."/>
            <person name="Krause L."/>
            <person name="Linke B."/>
            <person name="McHardy A.C."/>
            <person name="Sarkar A."/>
            <person name="Schneiker S."/>
            <person name="Syed A.A."/>
            <person name="Thauer R."/>
            <person name="Vorhoelter F.-J."/>
            <person name="Weidner S."/>
            <person name="Puehler A."/>
            <person name="Reinhold-Hurek B."/>
            <person name="Kaiser O."/>
            <person name="Goesmann A."/>
        </authorList>
    </citation>
    <scope>NUCLEOTIDE SEQUENCE [LARGE SCALE GENOMIC DNA]</scope>
    <source>
        <strain evidence="10 11">BH72</strain>
    </source>
</reference>
<protein>
    <submittedName>
        <fullName evidence="10">Conserved hypothetical membrane protein</fullName>
    </submittedName>
</protein>
<dbReference type="InterPro" id="IPR036259">
    <property type="entry name" value="MFS_trans_sf"/>
</dbReference>
<feature type="transmembrane region" description="Helical" evidence="8">
    <location>
        <begin position="211"/>
        <end position="232"/>
    </location>
</feature>
<dbReference type="GO" id="GO:0005886">
    <property type="term" value="C:plasma membrane"/>
    <property type="evidence" value="ECO:0007669"/>
    <property type="project" value="UniProtKB-SubCell"/>
</dbReference>
<dbReference type="PROSITE" id="PS50850">
    <property type="entry name" value="MFS"/>
    <property type="match status" value="1"/>
</dbReference>
<evidence type="ECO:0000256" key="4">
    <source>
        <dbReference type="ARBA" id="ARBA00022475"/>
    </source>
</evidence>
<feature type="transmembrane region" description="Helical" evidence="8">
    <location>
        <begin position="343"/>
        <end position="361"/>
    </location>
</feature>
<dbReference type="PANTHER" id="PTHR42718:SF9">
    <property type="entry name" value="MAJOR FACILITATOR SUPERFAMILY MULTIDRUG TRANSPORTER MFSC"/>
    <property type="match status" value="1"/>
</dbReference>
<keyword evidence="3" id="KW-0813">Transport</keyword>
<feature type="transmembrane region" description="Helical" evidence="8">
    <location>
        <begin position="153"/>
        <end position="172"/>
    </location>
</feature>
<dbReference type="eggNOG" id="COG2814">
    <property type="taxonomic scope" value="Bacteria"/>
</dbReference>
<keyword evidence="5 8" id="KW-0812">Transmembrane</keyword>
<keyword evidence="11" id="KW-1185">Reference proteome</keyword>
<evidence type="ECO:0000256" key="7">
    <source>
        <dbReference type="ARBA" id="ARBA00023136"/>
    </source>
</evidence>
<dbReference type="Gene3D" id="1.20.1720.10">
    <property type="entry name" value="Multidrug resistance protein D"/>
    <property type="match status" value="1"/>
</dbReference>
<dbReference type="STRING" id="62928.azo2303"/>
<dbReference type="RefSeq" id="WP_011766034.1">
    <property type="nucleotide sequence ID" value="NC_008702.1"/>
</dbReference>
<evidence type="ECO:0000313" key="10">
    <source>
        <dbReference type="EMBL" id="CAL94920.1"/>
    </source>
</evidence>
<evidence type="ECO:0000256" key="5">
    <source>
        <dbReference type="ARBA" id="ARBA00022692"/>
    </source>
</evidence>
<feature type="transmembrane region" description="Helical" evidence="8">
    <location>
        <begin position="450"/>
        <end position="467"/>
    </location>
</feature>
<feature type="transmembrane region" description="Helical" evidence="8">
    <location>
        <begin position="415"/>
        <end position="430"/>
    </location>
</feature>
<keyword evidence="7 8" id="KW-0472">Membrane</keyword>
<dbReference type="Proteomes" id="UP000002588">
    <property type="component" value="Chromosome"/>
</dbReference>
<dbReference type="InterPro" id="IPR004638">
    <property type="entry name" value="EmrB-like"/>
</dbReference>
<dbReference type="KEGG" id="azo:azo2303"/>
<evidence type="ECO:0000256" key="1">
    <source>
        <dbReference type="ARBA" id="ARBA00004651"/>
    </source>
</evidence>
<organism evidence="10 11">
    <name type="scientific">Azoarcus sp. (strain BH72)</name>
    <dbReference type="NCBI Taxonomy" id="418699"/>
    <lineage>
        <taxon>Bacteria</taxon>
        <taxon>Pseudomonadati</taxon>
        <taxon>Pseudomonadota</taxon>
        <taxon>Betaproteobacteria</taxon>
        <taxon>Rhodocyclales</taxon>
        <taxon>Zoogloeaceae</taxon>
        <taxon>Azoarcus</taxon>
    </lineage>
</organism>
<feature type="transmembrane region" description="Helical" evidence="8">
    <location>
        <begin position="63"/>
        <end position="83"/>
    </location>
</feature>
<accession>A1K7W5</accession>
<feature type="domain" description="Major facilitator superfamily (MFS) profile" evidence="9">
    <location>
        <begin position="25"/>
        <end position="472"/>
    </location>
</feature>
<evidence type="ECO:0000313" key="11">
    <source>
        <dbReference type="Proteomes" id="UP000002588"/>
    </source>
</evidence>
<comment type="subcellular location">
    <subcellularLocation>
        <location evidence="1">Cell membrane</location>
        <topology evidence="1">Multi-pass membrane protein</topology>
    </subcellularLocation>
</comment>
<feature type="transmembrane region" description="Helical" evidence="8">
    <location>
        <begin position="315"/>
        <end position="336"/>
    </location>
</feature>
<gene>
    <name evidence="10" type="ordered locus">azo2303</name>
</gene>
<proteinExistence type="inferred from homology"/>
<feature type="transmembrane region" description="Helical" evidence="8">
    <location>
        <begin position="178"/>
        <end position="199"/>
    </location>
</feature>
<dbReference type="NCBIfam" id="TIGR00711">
    <property type="entry name" value="efflux_EmrB"/>
    <property type="match status" value="1"/>
</dbReference>
<feature type="transmembrane region" description="Helical" evidence="8">
    <location>
        <begin position="21"/>
        <end position="43"/>
    </location>
</feature>
<evidence type="ECO:0000256" key="8">
    <source>
        <dbReference type="SAM" id="Phobius"/>
    </source>
</evidence>